<dbReference type="EMBL" id="FLRD01000041">
    <property type="protein sequence ID" value="SBT32622.1"/>
    <property type="molecule type" value="Genomic_DNA"/>
</dbReference>
<name>A0A1A8YM18_PLAOA</name>
<dbReference type="Proteomes" id="UP000078555">
    <property type="component" value="Unassembled WGS sequence"/>
</dbReference>
<gene>
    <name evidence="2" type="ORF">POVWA1_013020</name>
    <name evidence="3" type="ORF">POVWA2_013240</name>
</gene>
<evidence type="ECO:0000313" key="3">
    <source>
        <dbReference type="EMBL" id="SBT33153.1"/>
    </source>
</evidence>
<proteinExistence type="predicted"/>
<protein>
    <submittedName>
        <fullName evidence="2">26S proteasome subunit p55</fullName>
    </submittedName>
</protein>
<dbReference type="AlphaFoldDB" id="A0A1A8YM18"/>
<feature type="region of interest" description="Disordered" evidence="1">
    <location>
        <begin position="53"/>
        <end position="100"/>
    </location>
</feature>
<reference evidence="2" key="2">
    <citation type="submission" date="2016-05" db="EMBL/GenBank/DDBJ databases">
        <authorList>
            <person name="Lavstsen T."/>
            <person name="Jespersen J.S."/>
        </authorList>
    </citation>
    <scope>NUCLEOTIDE SEQUENCE [LARGE SCALE GENOMIC DNA]</scope>
</reference>
<organism evidence="2 5">
    <name type="scientific">Plasmodium ovale wallikeri</name>
    <dbReference type="NCBI Taxonomy" id="864142"/>
    <lineage>
        <taxon>Eukaryota</taxon>
        <taxon>Sar</taxon>
        <taxon>Alveolata</taxon>
        <taxon>Apicomplexa</taxon>
        <taxon>Aconoidasida</taxon>
        <taxon>Haemosporida</taxon>
        <taxon>Plasmodiidae</taxon>
        <taxon>Plasmodium</taxon>
        <taxon>Plasmodium (Plasmodium)</taxon>
    </lineage>
</organism>
<dbReference type="GO" id="GO:0000502">
    <property type="term" value="C:proteasome complex"/>
    <property type="evidence" value="ECO:0007669"/>
    <property type="project" value="UniProtKB-KW"/>
</dbReference>
<dbReference type="EMBL" id="FLRE01000053">
    <property type="protein sequence ID" value="SBT33153.1"/>
    <property type="molecule type" value="Genomic_DNA"/>
</dbReference>
<evidence type="ECO:0000313" key="5">
    <source>
        <dbReference type="Proteomes" id="UP000078555"/>
    </source>
</evidence>
<evidence type="ECO:0000313" key="4">
    <source>
        <dbReference type="Proteomes" id="UP000078550"/>
    </source>
</evidence>
<keyword evidence="2" id="KW-0647">Proteasome</keyword>
<evidence type="ECO:0000256" key="1">
    <source>
        <dbReference type="SAM" id="MobiDB-lite"/>
    </source>
</evidence>
<sequence>MEDNAAKIIGCHDSLLTDPRIAQDFSTETDELLKKAENYFQVGAKVYSPRDETRRNTCMQPRGSRVTAAWQPRCSRDPHGTHTAGALPPHCRPTANPHSR</sequence>
<reference evidence="4 5" key="1">
    <citation type="submission" date="2016-05" db="EMBL/GenBank/DDBJ databases">
        <authorList>
            <person name="Naeem Raeece"/>
        </authorList>
    </citation>
    <scope>NUCLEOTIDE SEQUENCE [LARGE SCALE GENOMIC DNA]</scope>
</reference>
<keyword evidence="5" id="KW-1185">Reference proteome</keyword>
<accession>A0A1A8YM18</accession>
<dbReference type="Proteomes" id="UP000078550">
    <property type="component" value="Unassembled WGS sequence"/>
</dbReference>
<evidence type="ECO:0000313" key="2">
    <source>
        <dbReference type="EMBL" id="SBT32622.1"/>
    </source>
</evidence>